<dbReference type="GO" id="GO:0008474">
    <property type="term" value="F:palmitoyl-(protein) hydrolase activity"/>
    <property type="evidence" value="ECO:0007669"/>
    <property type="project" value="TreeGrafter"/>
</dbReference>
<gene>
    <name evidence="3" type="ORF">GAYE_SCF31G4895</name>
</gene>
<dbReference type="InterPro" id="IPR029058">
    <property type="entry name" value="AB_hydrolase_fold"/>
</dbReference>
<dbReference type="GO" id="GO:0016020">
    <property type="term" value="C:membrane"/>
    <property type="evidence" value="ECO:0007669"/>
    <property type="project" value="TreeGrafter"/>
</dbReference>
<evidence type="ECO:0000259" key="2">
    <source>
        <dbReference type="Pfam" id="PF12146"/>
    </source>
</evidence>
<evidence type="ECO:0000313" key="3">
    <source>
        <dbReference type="EMBL" id="KAK4526974.1"/>
    </source>
</evidence>
<feature type="transmembrane region" description="Helical" evidence="1">
    <location>
        <begin position="247"/>
        <end position="266"/>
    </location>
</feature>
<dbReference type="Gene3D" id="3.40.50.1820">
    <property type="entry name" value="alpha/beta hydrolase"/>
    <property type="match status" value="1"/>
</dbReference>
<dbReference type="Pfam" id="PF12146">
    <property type="entry name" value="Hydrolase_4"/>
    <property type="match status" value="1"/>
</dbReference>
<organism evidence="3 4">
    <name type="scientific">Galdieria yellowstonensis</name>
    <dbReference type="NCBI Taxonomy" id="3028027"/>
    <lineage>
        <taxon>Eukaryota</taxon>
        <taxon>Rhodophyta</taxon>
        <taxon>Bangiophyceae</taxon>
        <taxon>Galdieriales</taxon>
        <taxon>Galdieriaceae</taxon>
        <taxon>Galdieria</taxon>
    </lineage>
</organism>
<accession>A0AAV9IHS9</accession>
<dbReference type="PANTHER" id="PTHR12277:SF81">
    <property type="entry name" value="PROTEIN ABHD13"/>
    <property type="match status" value="1"/>
</dbReference>
<proteinExistence type="predicted"/>
<reference evidence="3 4" key="1">
    <citation type="submission" date="2022-07" db="EMBL/GenBank/DDBJ databases">
        <title>Genome-wide signatures of adaptation to extreme environments.</title>
        <authorList>
            <person name="Cho C.H."/>
            <person name="Yoon H.S."/>
        </authorList>
    </citation>
    <scope>NUCLEOTIDE SEQUENCE [LARGE SCALE GENOMIC DNA]</scope>
    <source>
        <strain evidence="3 4">108.79 E11</strain>
    </source>
</reference>
<dbReference type="EMBL" id="JANCYU010000046">
    <property type="protein sequence ID" value="KAK4526974.1"/>
    <property type="molecule type" value="Genomic_DNA"/>
</dbReference>
<dbReference type="SUPFAM" id="SSF53474">
    <property type="entry name" value="alpha/beta-Hydrolases"/>
    <property type="match status" value="1"/>
</dbReference>
<dbReference type="PANTHER" id="PTHR12277">
    <property type="entry name" value="ALPHA/BETA HYDROLASE DOMAIN-CONTAINING PROTEIN"/>
    <property type="match status" value="1"/>
</dbReference>
<dbReference type="InterPro" id="IPR022742">
    <property type="entry name" value="Hydrolase_4"/>
</dbReference>
<name>A0AAV9IHS9_9RHOD</name>
<evidence type="ECO:0000256" key="1">
    <source>
        <dbReference type="SAM" id="Phobius"/>
    </source>
</evidence>
<dbReference type="Proteomes" id="UP001300502">
    <property type="component" value="Unassembled WGS sequence"/>
</dbReference>
<comment type="caution">
    <text evidence="3">The sequence shown here is derived from an EMBL/GenBank/DDBJ whole genome shotgun (WGS) entry which is preliminary data.</text>
</comment>
<keyword evidence="1" id="KW-1133">Transmembrane helix</keyword>
<protein>
    <recommendedName>
        <fullName evidence="2">Serine aminopeptidase S33 domain-containing protein</fullName>
    </recommendedName>
</protein>
<keyword evidence="4" id="KW-1185">Reference proteome</keyword>
<keyword evidence="1" id="KW-0812">Transmembrane</keyword>
<sequence length="405" mass="47775">MCCHPLFILSCLGRETHTRSNTTVFRDWKAVSFCRGRRYYCPTKEYWQRLGKRDDSYSDKHCFLSTSTFRLNTTTSNRILCKCTMQSTSRRFFHWWVMQYSKPWFPFLLVITAAGILFLSALALYQDYWIYKPSKEWRGNPEDFGLSFYDNVCLKTKDGVAIHGWFIKQHEDYQNVPTLIYFHGTDKNHSFRLVKAFGYYINLRCNILLMTYRGFGPQSPPGRRPSESGLYWDAKAMMEYLSSRSDLRRCFFVYGESLGGALAIYIAEKFQDYLDGLIVENTFTSLADMMTSVFPMIGIPMKWLVRNKWPSLKRIRNIRIPILFLSGLRDGFVPPKMMRTLYEEAKASSMKKLVCFQHGTHHRTWILDGYYEAWREFLDSIIHTKTTITTNHRVVPQKQEEEQQS</sequence>
<feature type="transmembrane region" description="Helical" evidence="1">
    <location>
        <begin position="104"/>
        <end position="125"/>
    </location>
</feature>
<feature type="domain" description="Serine aminopeptidase S33" evidence="2">
    <location>
        <begin position="180"/>
        <end position="313"/>
    </location>
</feature>
<keyword evidence="1" id="KW-0472">Membrane</keyword>
<dbReference type="AlphaFoldDB" id="A0AAV9IHS9"/>
<feature type="transmembrane region" description="Helical" evidence="1">
    <location>
        <begin position="286"/>
        <end position="305"/>
    </location>
</feature>
<evidence type="ECO:0000313" key="4">
    <source>
        <dbReference type="Proteomes" id="UP001300502"/>
    </source>
</evidence>